<dbReference type="Pfam" id="PF03965">
    <property type="entry name" value="Penicillinase_R"/>
    <property type="match status" value="1"/>
</dbReference>
<accession>A0A2V2YYG7</accession>
<evidence type="ECO:0000256" key="1">
    <source>
        <dbReference type="ARBA" id="ARBA00011046"/>
    </source>
</evidence>
<dbReference type="Gene3D" id="1.10.10.10">
    <property type="entry name" value="Winged helix-like DNA-binding domain superfamily/Winged helix DNA-binding domain"/>
    <property type="match status" value="1"/>
</dbReference>
<evidence type="ECO:0000256" key="3">
    <source>
        <dbReference type="ARBA" id="ARBA00023125"/>
    </source>
</evidence>
<comment type="similarity">
    <text evidence="1">Belongs to the BlaI transcriptional regulatory family.</text>
</comment>
<keyword evidence="2" id="KW-0805">Transcription regulation</keyword>
<sequence>MKMNSFKFQGNGLGRFFGPLEAKVMEAIWSLEKPSTIKEVNTVVSEDKPMSFNTIMTVMNRLVDKGVLQKKLQSKSYVYCAVLSKERFLEEQSKELSYDLVKEFGSLAVTHMLDAMEQVDPDLLKQLERQIEQWKKDR</sequence>
<dbReference type="InterPro" id="IPR036390">
    <property type="entry name" value="WH_DNA-bd_sf"/>
</dbReference>
<keyword evidence="3" id="KW-0238">DNA-binding</keyword>
<evidence type="ECO:0000256" key="2">
    <source>
        <dbReference type="ARBA" id="ARBA00023015"/>
    </source>
</evidence>
<dbReference type="AlphaFoldDB" id="A0A2V2YYG7"/>
<dbReference type="RefSeq" id="WP_425452353.1">
    <property type="nucleotide sequence ID" value="NZ_CP054612.1"/>
</dbReference>
<gene>
    <name evidence="5" type="ORF">DFQ01_102205</name>
</gene>
<protein>
    <submittedName>
        <fullName evidence="5">Putative transcriptional regulator</fullName>
    </submittedName>
</protein>
<dbReference type="EMBL" id="QGTQ01000002">
    <property type="protein sequence ID" value="PWW07313.1"/>
    <property type="molecule type" value="Genomic_DNA"/>
</dbReference>
<keyword evidence="4" id="KW-0804">Transcription</keyword>
<dbReference type="GO" id="GO:0003677">
    <property type="term" value="F:DNA binding"/>
    <property type="evidence" value="ECO:0007669"/>
    <property type="project" value="UniProtKB-KW"/>
</dbReference>
<dbReference type="SUPFAM" id="SSF46785">
    <property type="entry name" value="Winged helix' DNA-binding domain"/>
    <property type="match status" value="1"/>
</dbReference>
<dbReference type="InterPro" id="IPR036388">
    <property type="entry name" value="WH-like_DNA-bd_sf"/>
</dbReference>
<dbReference type="Proteomes" id="UP000246635">
    <property type="component" value="Unassembled WGS sequence"/>
</dbReference>
<reference evidence="5 6" key="1">
    <citation type="submission" date="2018-05" db="EMBL/GenBank/DDBJ databases">
        <title>Genomic Encyclopedia of Type Strains, Phase III (KMG-III): the genomes of soil and plant-associated and newly described type strains.</title>
        <authorList>
            <person name="Whitman W."/>
        </authorList>
    </citation>
    <scope>NUCLEOTIDE SEQUENCE [LARGE SCALE GENOMIC DNA]</scope>
    <source>
        <strain evidence="5 6">CECT 5696</strain>
    </source>
</reference>
<name>A0A2V2YYG7_9BACL</name>
<organism evidence="5 6">
    <name type="scientific">Paenibacillus cellulosilyticus</name>
    <dbReference type="NCBI Taxonomy" id="375489"/>
    <lineage>
        <taxon>Bacteria</taxon>
        <taxon>Bacillati</taxon>
        <taxon>Bacillota</taxon>
        <taxon>Bacilli</taxon>
        <taxon>Bacillales</taxon>
        <taxon>Paenibacillaceae</taxon>
        <taxon>Paenibacillus</taxon>
    </lineage>
</organism>
<keyword evidence="6" id="KW-1185">Reference proteome</keyword>
<comment type="caution">
    <text evidence="5">The sequence shown here is derived from an EMBL/GenBank/DDBJ whole genome shotgun (WGS) entry which is preliminary data.</text>
</comment>
<dbReference type="PIRSF" id="PIRSF019455">
    <property type="entry name" value="CopR_AtkY"/>
    <property type="match status" value="1"/>
</dbReference>
<dbReference type="InterPro" id="IPR005650">
    <property type="entry name" value="BlaI_family"/>
</dbReference>
<evidence type="ECO:0000313" key="6">
    <source>
        <dbReference type="Proteomes" id="UP000246635"/>
    </source>
</evidence>
<evidence type="ECO:0000256" key="4">
    <source>
        <dbReference type="ARBA" id="ARBA00023163"/>
    </source>
</evidence>
<proteinExistence type="inferred from homology"/>
<dbReference type="GO" id="GO:0045892">
    <property type="term" value="P:negative regulation of DNA-templated transcription"/>
    <property type="evidence" value="ECO:0007669"/>
    <property type="project" value="InterPro"/>
</dbReference>
<evidence type="ECO:0000313" key="5">
    <source>
        <dbReference type="EMBL" id="PWW07313.1"/>
    </source>
</evidence>